<dbReference type="InterPro" id="IPR036020">
    <property type="entry name" value="WW_dom_sf"/>
</dbReference>
<dbReference type="CDD" id="cd00201">
    <property type="entry name" value="WW"/>
    <property type="match status" value="1"/>
</dbReference>
<feature type="domain" description="WW" evidence="2">
    <location>
        <begin position="86"/>
        <end position="120"/>
    </location>
</feature>
<dbReference type="Proteomes" id="UP000076858">
    <property type="component" value="Unassembled WGS sequence"/>
</dbReference>
<keyword evidence="4" id="KW-1185">Reference proteome</keyword>
<name>A0A164VWU9_9CRUS</name>
<organism evidence="3 4">
    <name type="scientific">Daphnia magna</name>
    <dbReference type="NCBI Taxonomy" id="35525"/>
    <lineage>
        <taxon>Eukaryota</taxon>
        <taxon>Metazoa</taxon>
        <taxon>Ecdysozoa</taxon>
        <taxon>Arthropoda</taxon>
        <taxon>Crustacea</taxon>
        <taxon>Branchiopoda</taxon>
        <taxon>Diplostraca</taxon>
        <taxon>Cladocera</taxon>
        <taxon>Anomopoda</taxon>
        <taxon>Daphniidae</taxon>
        <taxon>Daphnia</taxon>
    </lineage>
</organism>
<evidence type="ECO:0000259" key="2">
    <source>
        <dbReference type="PROSITE" id="PS50020"/>
    </source>
</evidence>
<dbReference type="Gene3D" id="2.20.70.10">
    <property type="match status" value="1"/>
</dbReference>
<reference evidence="3 4" key="1">
    <citation type="submission" date="2016-03" db="EMBL/GenBank/DDBJ databases">
        <title>EvidentialGene: Evidence-directed Construction of Genes on Genomes.</title>
        <authorList>
            <person name="Gilbert D.G."/>
            <person name="Choi J.-H."/>
            <person name="Mockaitis K."/>
            <person name="Colbourne J."/>
            <person name="Pfrender M."/>
        </authorList>
    </citation>
    <scope>NUCLEOTIDE SEQUENCE [LARGE SCALE GENOMIC DNA]</scope>
    <source>
        <strain evidence="3 4">Xinb3</strain>
        <tissue evidence="3">Complete organism</tissue>
    </source>
</reference>
<feature type="region of interest" description="Disordered" evidence="1">
    <location>
        <begin position="1"/>
        <end position="70"/>
    </location>
</feature>
<dbReference type="AlphaFoldDB" id="A0A164VWU9"/>
<dbReference type="SMART" id="SM00456">
    <property type="entry name" value="WW"/>
    <property type="match status" value="1"/>
</dbReference>
<dbReference type="PANTHER" id="PTHR46697:SF1">
    <property type="entry name" value="FORMIN-BINDING PROTEIN 4"/>
    <property type="match status" value="1"/>
</dbReference>
<evidence type="ECO:0000313" key="3">
    <source>
        <dbReference type="EMBL" id="KZS12740.1"/>
    </source>
</evidence>
<protein>
    <recommendedName>
        <fullName evidence="2">WW domain-containing protein</fullName>
    </recommendedName>
</protein>
<gene>
    <name evidence="3" type="ORF">APZ42_022879</name>
</gene>
<dbReference type="PANTHER" id="PTHR46697">
    <property type="entry name" value="FORMIN-BINDING PROTEIN 4"/>
    <property type="match status" value="1"/>
</dbReference>
<dbReference type="InterPro" id="IPR001202">
    <property type="entry name" value="WW_dom"/>
</dbReference>
<dbReference type="EMBL" id="LRGB01001361">
    <property type="protein sequence ID" value="KZS12740.1"/>
    <property type="molecule type" value="Genomic_DNA"/>
</dbReference>
<feature type="compositionally biased region" description="Acidic residues" evidence="1">
    <location>
        <begin position="57"/>
        <end position="69"/>
    </location>
</feature>
<dbReference type="OrthoDB" id="191651at2759"/>
<feature type="compositionally biased region" description="Polar residues" evidence="1">
    <location>
        <begin position="21"/>
        <end position="34"/>
    </location>
</feature>
<feature type="compositionally biased region" description="Basic residues" evidence="1">
    <location>
        <begin position="1"/>
        <end position="11"/>
    </location>
</feature>
<proteinExistence type="predicted"/>
<evidence type="ECO:0000256" key="1">
    <source>
        <dbReference type="SAM" id="MobiDB-lite"/>
    </source>
</evidence>
<dbReference type="InterPro" id="IPR053076">
    <property type="entry name" value="WW_domain_protein"/>
</dbReference>
<sequence length="526" mass="57787">MASRWRPKNRRQILQLDDEGSQSPLVQNHSSMNTAPVAASSAPTNKLHALLGHYNSDEEDSSKEEEDSEFKDFMNEIKSAEEVPAPSVSSVWQELWDPQSGQPYFWHTVTNELTWEKPPDLSEASSSMPNSVSTKVAPSAVAESKSVPPGAFTVKEEPTIKTSIAVTTLTVEKPNLAEYHKKEDVYKKDEGKVSFKIGTSERNLKASGTEFTQAKTNGRLTIDVDSIIAAIEKEVPPDHKAETFVPLFRRRPQQSQDSRPKLGNDFKKFFPLTHQPVLDLEPASPTKVVHTFKGLGFQEKEDALVSTPSQKVQFIAGEILKPLVVVPPVVPLTVAQKITRLENRLATQELPVGELSKTQLASQLEILKEAWSQKKLETDFLEEWLDKIENKWKIEPVKPQTDQVIDMVLEDSEGENSPTAALPECPTAVASDTGAVECLDSALNSFYTDLATLDAPASPAAPVDPAVVSLSDAPSETGVPTVTDVGPSAIEEETTSEPVKGIKRTKMSSDMSSLVAKWQKIHQTNT</sequence>
<evidence type="ECO:0000313" key="4">
    <source>
        <dbReference type="Proteomes" id="UP000076858"/>
    </source>
</evidence>
<dbReference type="PROSITE" id="PS50020">
    <property type="entry name" value="WW_DOMAIN_2"/>
    <property type="match status" value="1"/>
</dbReference>
<dbReference type="SUPFAM" id="SSF51045">
    <property type="entry name" value="WW domain"/>
    <property type="match status" value="1"/>
</dbReference>
<dbReference type="Pfam" id="PF00397">
    <property type="entry name" value="WW"/>
    <property type="match status" value="1"/>
</dbReference>
<dbReference type="STRING" id="35525.A0A164VWU9"/>
<comment type="caution">
    <text evidence="3">The sequence shown here is derived from an EMBL/GenBank/DDBJ whole genome shotgun (WGS) entry which is preliminary data.</text>
</comment>
<accession>A0A164VWU9</accession>